<feature type="transmembrane region" description="Helical" evidence="8">
    <location>
        <begin position="195"/>
        <end position="215"/>
    </location>
</feature>
<evidence type="ECO:0000259" key="9">
    <source>
        <dbReference type="PROSITE" id="PS50850"/>
    </source>
</evidence>
<evidence type="ECO:0000313" key="10">
    <source>
        <dbReference type="EMBL" id="KKN89002.1"/>
    </source>
</evidence>
<dbReference type="Pfam" id="PF05977">
    <property type="entry name" value="MFS_3"/>
    <property type="match status" value="1"/>
</dbReference>
<feature type="region of interest" description="Disordered" evidence="7">
    <location>
        <begin position="1"/>
        <end position="23"/>
    </location>
</feature>
<proteinExistence type="predicted"/>
<evidence type="ECO:0000256" key="2">
    <source>
        <dbReference type="ARBA" id="ARBA00022448"/>
    </source>
</evidence>
<dbReference type="PANTHER" id="PTHR23513:SF9">
    <property type="entry name" value="ENTEROBACTIN EXPORTER ENTS"/>
    <property type="match status" value="1"/>
</dbReference>
<comment type="caution">
    <text evidence="10">The sequence shown here is derived from an EMBL/GenBank/DDBJ whole genome shotgun (WGS) entry which is preliminary data.</text>
</comment>
<dbReference type="GO" id="GO:0005886">
    <property type="term" value="C:plasma membrane"/>
    <property type="evidence" value="ECO:0007669"/>
    <property type="project" value="UniProtKB-SubCell"/>
</dbReference>
<dbReference type="EMBL" id="LAZR01000123">
    <property type="protein sequence ID" value="KKN89002.1"/>
    <property type="molecule type" value="Genomic_DNA"/>
</dbReference>
<feature type="transmembrane region" description="Helical" evidence="8">
    <location>
        <begin position="390"/>
        <end position="416"/>
    </location>
</feature>
<dbReference type="PROSITE" id="PS50850">
    <property type="entry name" value="MFS"/>
    <property type="match status" value="1"/>
</dbReference>
<dbReference type="PANTHER" id="PTHR23513">
    <property type="entry name" value="INTEGRAL MEMBRANE EFFLUX PROTEIN-RELATED"/>
    <property type="match status" value="1"/>
</dbReference>
<keyword evidence="4 8" id="KW-0812">Transmembrane</keyword>
<dbReference type="GO" id="GO:0022857">
    <property type="term" value="F:transmembrane transporter activity"/>
    <property type="evidence" value="ECO:0007669"/>
    <property type="project" value="InterPro"/>
</dbReference>
<comment type="subcellular location">
    <subcellularLocation>
        <location evidence="1">Cell membrane</location>
        <topology evidence="1">Multi-pass membrane protein</topology>
    </subcellularLocation>
</comment>
<dbReference type="Gene3D" id="1.20.1250.20">
    <property type="entry name" value="MFS general substrate transporter like domains"/>
    <property type="match status" value="1"/>
</dbReference>
<dbReference type="CDD" id="cd06173">
    <property type="entry name" value="MFS_MefA_like"/>
    <property type="match status" value="1"/>
</dbReference>
<organism evidence="10">
    <name type="scientific">marine sediment metagenome</name>
    <dbReference type="NCBI Taxonomy" id="412755"/>
    <lineage>
        <taxon>unclassified sequences</taxon>
        <taxon>metagenomes</taxon>
        <taxon>ecological metagenomes</taxon>
    </lineage>
</organism>
<feature type="domain" description="Major facilitator superfamily (MFS) profile" evidence="9">
    <location>
        <begin position="38"/>
        <end position="422"/>
    </location>
</feature>
<keyword evidence="2" id="KW-0813">Transport</keyword>
<feature type="transmembrane region" description="Helical" evidence="8">
    <location>
        <begin position="76"/>
        <end position="96"/>
    </location>
</feature>
<evidence type="ECO:0000256" key="7">
    <source>
        <dbReference type="SAM" id="MobiDB-lite"/>
    </source>
</evidence>
<evidence type="ECO:0000256" key="5">
    <source>
        <dbReference type="ARBA" id="ARBA00022989"/>
    </source>
</evidence>
<keyword evidence="5 8" id="KW-1133">Transmembrane helix</keyword>
<dbReference type="SUPFAM" id="SSF103473">
    <property type="entry name" value="MFS general substrate transporter"/>
    <property type="match status" value="1"/>
</dbReference>
<sequence length="431" mass="45697">MAGAVVTQDVEAEAGAQPASDGSAIPDDDRFAAFRNPRFLRYWLARFFSTFAIQIVIVSVSWQIYDLTRNPLDLGIVGLCQFLPALLLVLVTGAAADRFSRRLIMGLAIFVEAIGALALLLLTWHGLASPLPVFAVLVGFGIARAFFGPSSQSLVVNLVTRQELANAIAWNSSSWQIAAIVGPVAGGLLYGVSPLAAYATGLALFLGAATLVMSIRAPARKRVAEPASFETVVAGFRYIWSEKVVLGAISLDLFAVLMGGAVALMPVYARDVLEVGPWGLGLLRAAPGIGAVAMAVWLAAHPVKDNAGRVMFIFVGLFGAFTVVFGLATVPWLAIVALVLMGASDMISVYVRETLLQLWTPDAVRGRVNAVNMVFLGASNELGEFRAGVMAFWIGAVPAVVLGGAATVGVTGLWAWMFPELRQVRHLAGRD</sequence>
<feature type="transmembrane region" description="Helical" evidence="8">
    <location>
        <begin position="103"/>
        <end position="124"/>
    </location>
</feature>
<feature type="transmembrane region" description="Helical" evidence="8">
    <location>
        <begin position="281"/>
        <end position="300"/>
    </location>
</feature>
<evidence type="ECO:0000256" key="3">
    <source>
        <dbReference type="ARBA" id="ARBA00022475"/>
    </source>
</evidence>
<reference evidence="10" key="1">
    <citation type="journal article" date="2015" name="Nature">
        <title>Complex archaea that bridge the gap between prokaryotes and eukaryotes.</title>
        <authorList>
            <person name="Spang A."/>
            <person name="Saw J.H."/>
            <person name="Jorgensen S.L."/>
            <person name="Zaremba-Niedzwiedzka K."/>
            <person name="Martijn J."/>
            <person name="Lind A.E."/>
            <person name="van Eijk R."/>
            <person name="Schleper C."/>
            <person name="Guy L."/>
            <person name="Ettema T.J."/>
        </authorList>
    </citation>
    <scope>NUCLEOTIDE SEQUENCE</scope>
</reference>
<feature type="transmembrane region" description="Helical" evidence="8">
    <location>
        <begin position="130"/>
        <end position="147"/>
    </location>
</feature>
<protein>
    <recommendedName>
        <fullName evidence="9">Major facilitator superfamily (MFS) profile domain-containing protein</fullName>
    </recommendedName>
</protein>
<accession>A0A0F9UNC8</accession>
<name>A0A0F9UNC8_9ZZZZ</name>
<feature type="transmembrane region" description="Helical" evidence="8">
    <location>
        <begin position="43"/>
        <end position="64"/>
    </location>
</feature>
<dbReference type="InterPro" id="IPR036259">
    <property type="entry name" value="MFS_trans_sf"/>
</dbReference>
<keyword evidence="3" id="KW-1003">Cell membrane</keyword>
<dbReference type="InterPro" id="IPR020846">
    <property type="entry name" value="MFS_dom"/>
</dbReference>
<gene>
    <name evidence="10" type="ORF">LCGC14_0241940</name>
</gene>
<dbReference type="InterPro" id="IPR010290">
    <property type="entry name" value="TM_effector"/>
</dbReference>
<evidence type="ECO:0000256" key="1">
    <source>
        <dbReference type="ARBA" id="ARBA00004651"/>
    </source>
</evidence>
<feature type="transmembrane region" description="Helical" evidence="8">
    <location>
        <begin position="312"/>
        <end position="340"/>
    </location>
</feature>
<evidence type="ECO:0000256" key="8">
    <source>
        <dbReference type="SAM" id="Phobius"/>
    </source>
</evidence>
<feature type="transmembrane region" description="Helical" evidence="8">
    <location>
        <begin position="244"/>
        <end position="269"/>
    </location>
</feature>
<evidence type="ECO:0000256" key="4">
    <source>
        <dbReference type="ARBA" id="ARBA00022692"/>
    </source>
</evidence>
<feature type="transmembrane region" description="Helical" evidence="8">
    <location>
        <begin position="168"/>
        <end position="189"/>
    </location>
</feature>
<keyword evidence="6 8" id="KW-0472">Membrane</keyword>
<evidence type="ECO:0000256" key="6">
    <source>
        <dbReference type="ARBA" id="ARBA00023136"/>
    </source>
</evidence>
<dbReference type="AlphaFoldDB" id="A0A0F9UNC8"/>